<reference evidence="5" key="1">
    <citation type="submission" date="2022-11" db="EMBL/GenBank/DDBJ databases">
        <authorList>
            <person name="Petersen C."/>
        </authorList>
    </citation>
    <scope>NUCLEOTIDE SEQUENCE</scope>
    <source>
        <strain evidence="5">IBT 26290</strain>
    </source>
</reference>
<evidence type="ECO:0000256" key="2">
    <source>
        <dbReference type="ARBA" id="ARBA00022598"/>
    </source>
</evidence>
<dbReference type="OrthoDB" id="6509636at2759"/>
<name>A0A9W9LSR3_9EURO</name>
<feature type="domain" description="AMP-binding enzyme C-terminal" evidence="4">
    <location>
        <begin position="495"/>
        <end position="576"/>
    </location>
</feature>
<accession>A0A9W9LSR3</accession>
<organism evidence="5 6">
    <name type="scientific">Penicillium canariense</name>
    <dbReference type="NCBI Taxonomy" id="189055"/>
    <lineage>
        <taxon>Eukaryota</taxon>
        <taxon>Fungi</taxon>
        <taxon>Dikarya</taxon>
        <taxon>Ascomycota</taxon>
        <taxon>Pezizomycotina</taxon>
        <taxon>Eurotiomycetes</taxon>
        <taxon>Eurotiomycetidae</taxon>
        <taxon>Eurotiales</taxon>
        <taxon>Aspergillaceae</taxon>
        <taxon>Penicillium</taxon>
    </lineage>
</organism>
<gene>
    <name evidence="5" type="ORF">N7482_000029</name>
</gene>
<dbReference type="InterPro" id="IPR042099">
    <property type="entry name" value="ANL_N_sf"/>
</dbReference>
<evidence type="ECO:0000259" key="4">
    <source>
        <dbReference type="Pfam" id="PF13193"/>
    </source>
</evidence>
<dbReference type="AlphaFoldDB" id="A0A9W9LSR3"/>
<dbReference type="CDD" id="cd05911">
    <property type="entry name" value="Firefly_Luc_like"/>
    <property type="match status" value="1"/>
</dbReference>
<keyword evidence="6" id="KW-1185">Reference proteome</keyword>
<evidence type="ECO:0000259" key="3">
    <source>
        <dbReference type="Pfam" id="PF00501"/>
    </source>
</evidence>
<evidence type="ECO:0000313" key="5">
    <source>
        <dbReference type="EMBL" id="KAJ5174152.1"/>
    </source>
</evidence>
<dbReference type="PROSITE" id="PS00455">
    <property type="entry name" value="AMP_BINDING"/>
    <property type="match status" value="1"/>
</dbReference>
<dbReference type="Gene3D" id="3.40.50.12780">
    <property type="entry name" value="N-terminal domain of ligase-like"/>
    <property type="match status" value="1"/>
</dbReference>
<sequence length="604" mass="66043">MPIDSPYPRLDLVETDIFSFLFDRKGRPFPDHKGNHSLSGPYPPHSCVRGRVIDVNTNRHFTGIFQDATDFSRRYTFGQLREHAIGFGKGLRKSFDFKKSDVLGIYAPNDVDMPPVIFGTLWAGGVVSPANPAYTATELAYQLGDSGARVLVTHISVLDTAREACAQVGIPEGNILLLGMENQSPSHFTHWKAIKDTTGANAPAKISPKVDVAFLVYSSGTTGRPKGVCLSHYNMTSNVQQIDEIEKYLSWDGSKSCPGIPDAPQGEGDKIIGCLPFFHIYGLTSMIHHPVLTGIHCFVMARFDLEDWCRLVQDHKVTFGYLVPPIVLLLAKHPVVEGYDLSSLRMSNSGAAPLKKELIDAVYARKGIRVKQGYGLSETSPGLFGGRWEDWNKAIGSVGNLVSNAQAKFVALPEGEGKSGWTDELPQGEAGELLVKGPNVFAGYHHNPEATAECLRDGWFKTGDVGYIDPEGFLYITDRIKELIKYKGFPVAPAELEGSLIVHELVADGAVVGVESEAHGTEVPMAYVVRKGGMAAVRAGDDQKIIDYMSTKVANHKRLRGGIKFVESIPRNASGKILRRELRIEANREMKAREKATGGPVAKL</sequence>
<dbReference type="PANTHER" id="PTHR24096">
    <property type="entry name" value="LONG-CHAIN-FATTY-ACID--COA LIGASE"/>
    <property type="match status" value="1"/>
</dbReference>
<evidence type="ECO:0000256" key="1">
    <source>
        <dbReference type="ARBA" id="ARBA00006432"/>
    </source>
</evidence>
<comment type="similarity">
    <text evidence="1">Belongs to the ATP-dependent AMP-binding enzyme family.</text>
</comment>
<dbReference type="GeneID" id="81421330"/>
<dbReference type="InterPro" id="IPR045851">
    <property type="entry name" value="AMP-bd_C_sf"/>
</dbReference>
<dbReference type="InterPro" id="IPR025110">
    <property type="entry name" value="AMP-bd_C"/>
</dbReference>
<dbReference type="Proteomes" id="UP001149163">
    <property type="component" value="Unassembled WGS sequence"/>
</dbReference>
<dbReference type="InterPro" id="IPR000873">
    <property type="entry name" value="AMP-dep_synth/lig_dom"/>
</dbReference>
<dbReference type="GO" id="GO:0016405">
    <property type="term" value="F:CoA-ligase activity"/>
    <property type="evidence" value="ECO:0007669"/>
    <property type="project" value="TreeGrafter"/>
</dbReference>
<reference evidence="5" key="2">
    <citation type="journal article" date="2023" name="IMA Fungus">
        <title>Comparative genomic study of the Penicillium genus elucidates a diverse pangenome and 15 lateral gene transfer events.</title>
        <authorList>
            <person name="Petersen C."/>
            <person name="Sorensen T."/>
            <person name="Nielsen M.R."/>
            <person name="Sondergaard T.E."/>
            <person name="Sorensen J.L."/>
            <person name="Fitzpatrick D.A."/>
            <person name="Frisvad J.C."/>
            <person name="Nielsen K.L."/>
        </authorList>
    </citation>
    <scope>NUCLEOTIDE SEQUENCE</scope>
    <source>
        <strain evidence="5">IBT 26290</strain>
    </source>
</reference>
<protein>
    <recommendedName>
        <fullName evidence="7">Acetyl-CoA synthetase-like protein</fullName>
    </recommendedName>
</protein>
<dbReference type="InterPro" id="IPR020845">
    <property type="entry name" value="AMP-binding_CS"/>
</dbReference>
<dbReference type="PANTHER" id="PTHR24096:SF149">
    <property type="entry name" value="AMP-BINDING DOMAIN-CONTAINING PROTEIN-RELATED"/>
    <property type="match status" value="1"/>
</dbReference>
<evidence type="ECO:0008006" key="7">
    <source>
        <dbReference type="Google" id="ProtNLM"/>
    </source>
</evidence>
<keyword evidence="2" id="KW-0436">Ligase</keyword>
<dbReference type="EMBL" id="JAPQKN010000001">
    <property type="protein sequence ID" value="KAJ5174152.1"/>
    <property type="molecule type" value="Genomic_DNA"/>
</dbReference>
<comment type="caution">
    <text evidence="5">The sequence shown here is derived from an EMBL/GenBank/DDBJ whole genome shotgun (WGS) entry which is preliminary data.</text>
</comment>
<dbReference type="Pfam" id="PF13193">
    <property type="entry name" value="AMP-binding_C"/>
    <property type="match status" value="1"/>
</dbReference>
<evidence type="ECO:0000313" key="6">
    <source>
        <dbReference type="Proteomes" id="UP001149163"/>
    </source>
</evidence>
<dbReference type="RefSeq" id="XP_056545760.1">
    <property type="nucleotide sequence ID" value="XM_056682154.1"/>
</dbReference>
<proteinExistence type="inferred from homology"/>
<dbReference type="SUPFAM" id="SSF56801">
    <property type="entry name" value="Acetyl-CoA synthetase-like"/>
    <property type="match status" value="1"/>
</dbReference>
<dbReference type="Pfam" id="PF00501">
    <property type="entry name" value="AMP-binding"/>
    <property type="match status" value="1"/>
</dbReference>
<dbReference type="Gene3D" id="3.30.300.30">
    <property type="match status" value="1"/>
</dbReference>
<feature type="domain" description="AMP-dependent synthetase/ligase" evidence="3">
    <location>
        <begin position="71"/>
        <end position="445"/>
    </location>
</feature>